<feature type="non-terminal residue" evidence="1">
    <location>
        <position position="1"/>
    </location>
</feature>
<organism evidence="1 2">
    <name type="scientific">Armillaria luteobubalina</name>
    <dbReference type="NCBI Taxonomy" id="153913"/>
    <lineage>
        <taxon>Eukaryota</taxon>
        <taxon>Fungi</taxon>
        <taxon>Dikarya</taxon>
        <taxon>Basidiomycota</taxon>
        <taxon>Agaricomycotina</taxon>
        <taxon>Agaricomycetes</taxon>
        <taxon>Agaricomycetidae</taxon>
        <taxon>Agaricales</taxon>
        <taxon>Marasmiineae</taxon>
        <taxon>Physalacriaceae</taxon>
        <taxon>Armillaria</taxon>
    </lineage>
</organism>
<keyword evidence="2" id="KW-1185">Reference proteome</keyword>
<comment type="caution">
    <text evidence="1">The sequence shown here is derived from an EMBL/GenBank/DDBJ whole genome shotgun (WGS) entry which is preliminary data.</text>
</comment>
<name>A0AA39Q3M6_9AGAR</name>
<gene>
    <name evidence="1" type="ORF">EDD18DRAFT_1076196</name>
</gene>
<evidence type="ECO:0000313" key="2">
    <source>
        <dbReference type="Proteomes" id="UP001175228"/>
    </source>
</evidence>
<accession>A0AA39Q3M6</accession>
<dbReference type="Proteomes" id="UP001175228">
    <property type="component" value="Unassembled WGS sequence"/>
</dbReference>
<evidence type="ECO:0000313" key="1">
    <source>
        <dbReference type="EMBL" id="KAK0495174.1"/>
    </source>
</evidence>
<sequence length="118" mass="13489">EYSKFALHLWTNHLAWCLSEKHSKVLVLITQPGIILSDGAIRSLYFLPYPPFCVWSCTPDNRGDNFVACTPLSDSEIFQGAYIYRRNIAVAPEPIALDEYKRRKLVEFTGDFLQSFGV</sequence>
<dbReference type="AlphaFoldDB" id="A0AA39Q3M6"/>
<reference evidence="1" key="1">
    <citation type="submission" date="2023-06" db="EMBL/GenBank/DDBJ databases">
        <authorList>
            <consortium name="Lawrence Berkeley National Laboratory"/>
            <person name="Ahrendt S."/>
            <person name="Sahu N."/>
            <person name="Indic B."/>
            <person name="Wong-Bajracharya J."/>
            <person name="Merenyi Z."/>
            <person name="Ke H.-M."/>
            <person name="Monk M."/>
            <person name="Kocsube S."/>
            <person name="Drula E."/>
            <person name="Lipzen A."/>
            <person name="Balint B."/>
            <person name="Henrissat B."/>
            <person name="Andreopoulos B."/>
            <person name="Martin F.M."/>
            <person name="Harder C.B."/>
            <person name="Rigling D."/>
            <person name="Ford K.L."/>
            <person name="Foster G.D."/>
            <person name="Pangilinan J."/>
            <person name="Papanicolaou A."/>
            <person name="Barry K."/>
            <person name="LaButti K."/>
            <person name="Viragh M."/>
            <person name="Koriabine M."/>
            <person name="Yan M."/>
            <person name="Riley R."/>
            <person name="Champramary S."/>
            <person name="Plett K.L."/>
            <person name="Tsai I.J."/>
            <person name="Slot J."/>
            <person name="Sipos G."/>
            <person name="Plett J."/>
            <person name="Nagy L.G."/>
            <person name="Grigoriev I.V."/>
        </authorList>
    </citation>
    <scope>NUCLEOTIDE SEQUENCE</scope>
    <source>
        <strain evidence="1">HWK02</strain>
    </source>
</reference>
<protein>
    <submittedName>
        <fullName evidence="1">Uncharacterized protein</fullName>
    </submittedName>
</protein>
<dbReference type="EMBL" id="JAUEPU010000018">
    <property type="protein sequence ID" value="KAK0495174.1"/>
    <property type="molecule type" value="Genomic_DNA"/>
</dbReference>
<proteinExistence type="predicted"/>